<reference evidence="2 3" key="1">
    <citation type="submission" date="2018-02" db="EMBL/GenBank/DDBJ databases">
        <title>Complete genome sequence of Streptomyces dengpaensis, the producer of angucyclines.</title>
        <authorList>
            <person name="Yumei L."/>
        </authorList>
    </citation>
    <scope>NUCLEOTIDE SEQUENCE [LARGE SCALE GENOMIC DNA]</scope>
    <source>
        <strain evidence="2 3">XZHG99</strain>
    </source>
</reference>
<organism evidence="2 3">
    <name type="scientific">Streptomyces dengpaensis</name>
    <dbReference type="NCBI Taxonomy" id="2049881"/>
    <lineage>
        <taxon>Bacteria</taxon>
        <taxon>Bacillati</taxon>
        <taxon>Actinomycetota</taxon>
        <taxon>Actinomycetes</taxon>
        <taxon>Kitasatosporales</taxon>
        <taxon>Streptomycetaceae</taxon>
        <taxon>Streptomyces</taxon>
    </lineage>
</organism>
<protein>
    <submittedName>
        <fullName evidence="2">Restriction endonuclease</fullName>
    </submittedName>
</protein>
<sequence>MGREPIEDHVHAGEELGVSLRAWILGRRPPGVVSGRIYAPPVIIDRDARVVPPRYPDRDVRRWMGDALGKADEADLLAAYLWVQEISIGREACTGLRRQRDALRTNLERLEKLKGDSHFRGRTWDFTRVELDSVFDAFIKMVKYELDLIGRCLQQASLAFEELSTLPEEDLSTRYAPGRVDSPLNTIAEQWDEIAPSTERFAAMNQRALAETEHLEAVDDRRNLFAQSQKCYSLRRILEFDGKNFEILVAWLTHRDGMKVIRQHGGTGDRGADVISQTPDGRRVVVQCKQTSRAAKQMVTSTNVQTFNGTARLEHKADIALMVTNGTFSEPARDFANDHAIHLIGATELERWATWGDSLYEVVGISRESTSEDPA</sequence>
<accession>A0ABN5IA97</accession>
<dbReference type="InterPro" id="IPR011856">
    <property type="entry name" value="tRNA_endonuc-like_dom_sf"/>
</dbReference>
<dbReference type="GO" id="GO:0004519">
    <property type="term" value="F:endonuclease activity"/>
    <property type="evidence" value="ECO:0007669"/>
    <property type="project" value="UniProtKB-KW"/>
</dbReference>
<keyword evidence="3" id="KW-1185">Reference proteome</keyword>
<feature type="domain" description="Restriction endonuclease type IV Mrr" evidence="1">
    <location>
        <begin position="238"/>
        <end position="352"/>
    </location>
</feature>
<dbReference type="Proteomes" id="UP000238413">
    <property type="component" value="Chromosome"/>
</dbReference>
<gene>
    <name evidence="2" type="ORF">C4B68_28585</name>
</gene>
<dbReference type="InterPro" id="IPR011335">
    <property type="entry name" value="Restrct_endonuc-II-like"/>
</dbReference>
<keyword evidence="2" id="KW-0540">Nuclease</keyword>
<evidence type="ECO:0000313" key="2">
    <source>
        <dbReference type="EMBL" id="AVH59055.1"/>
    </source>
</evidence>
<keyword evidence="2" id="KW-0378">Hydrolase</keyword>
<evidence type="ECO:0000259" key="1">
    <source>
        <dbReference type="Pfam" id="PF04471"/>
    </source>
</evidence>
<dbReference type="InterPro" id="IPR007560">
    <property type="entry name" value="Restrct_endonuc_IV_Mrr"/>
</dbReference>
<proteinExistence type="predicted"/>
<dbReference type="Pfam" id="PF04471">
    <property type="entry name" value="Mrr_cat"/>
    <property type="match status" value="1"/>
</dbReference>
<dbReference type="Gene3D" id="3.40.1350.10">
    <property type="match status" value="1"/>
</dbReference>
<dbReference type="PANTHER" id="PTHR30015:SF6">
    <property type="entry name" value="SLL1429 PROTEIN"/>
    <property type="match status" value="1"/>
</dbReference>
<name>A0ABN5IA97_9ACTN</name>
<dbReference type="InterPro" id="IPR052906">
    <property type="entry name" value="Type_IV_Methyl-Rstrct_Enzyme"/>
</dbReference>
<keyword evidence="2" id="KW-0255">Endonuclease</keyword>
<dbReference type="EMBL" id="CP026652">
    <property type="protein sequence ID" value="AVH59055.1"/>
    <property type="molecule type" value="Genomic_DNA"/>
</dbReference>
<dbReference type="SUPFAM" id="SSF52980">
    <property type="entry name" value="Restriction endonuclease-like"/>
    <property type="match status" value="1"/>
</dbReference>
<dbReference type="PANTHER" id="PTHR30015">
    <property type="entry name" value="MRR RESTRICTION SYSTEM PROTEIN"/>
    <property type="match status" value="1"/>
</dbReference>
<evidence type="ECO:0000313" key="3">
    <source>
        <dbReference type="Proteomes" id="UP000238413"/>
    </source>
</evidence>